<feature type="coiled-coil region" evidence="1">
    <location>
        <begin position="17"/>
        <end position="79"/>
    </location>
</feature>
<name>A0A2N6PGB5_9MICO</name>
<dbReference type="RefSeq" id="WP_102162478.1">
    <property type="nucleotide sequence ID" value="NZ_PNFZ01000005.1"/>
</dbReference>
<keyword evidence="3" id="KW-1185">Reference proteome</keyword>
<dbReference type="Proteomes" id="UP000235703">
    <property type="component" value="Unassembled WGS sequence"/>
</dbReference>
<evidence type="ECO:0000313" key="3">
    <source>
        <dbReference type="Proteomes" id="UP000235703"/>
    </source>
</evidence>
<accession>A0A2N6PGB5</accession>
<reference evidence="2 3" key="1">
    <citation type="submission" date="2017-09" db="EMBL/GenBank/DDBJ databases">
        <title>Bacterial strain isolated from the female urinary microbiota.</title>
        <authorList>
            <person name="Thomas-White K."/>
            <person name="Kumar N."/>
            <person name="Forster S."/>
            <person name="Putonti C."/>
            <person name="Lawley T."/>
            <person name="Wolfe A.J."/>
        </authorList>
    </citation>
    <scope>NUCLEOTIDE SEQUENCE [LARGE SCALE GENOMIC DNA]</scope>
    <source>
        <strain evidence="2 3">UMB0680</strain>
    </source>
</reference>
<protein>
    <submittedName>
        <fullName evidence="2">Uncharacterized protein</fullName>
    </submittedName>
</protein>
<organism evidence="2 3">
    <name type="scientific">Brevibacterium luteolum</name>
    <dbReference type="NCBI Taxonomy" id="199591"/>
    <lineage>
        <taxon>Bacteria</taxon>
        <taxon>Bacillati</taxon>
        <taxon>Actinomycetota</taxon>
        <taxon>Actinomycetes</taxon>
        <taxon>Micrococcales</taxon>
        <taxon>Brevibacteriaceae</taxon>
        <taxon>Brevibacterium</taxon>
    </lineage>
</organism>
<gene>
    <name evidence="2" type="ORF">CJ198_10010</name>
</gene>
<evidence type="ECO:0000313" key="2">
    <source>
        <dbReference type="EMBL" id="PMB97722.1"/>
    </source>
</evidence>
<dbReference type="AlphaFoldDB" id="A0A2N6PGB5"/>
<keyword evidence="1" id="KW-0175">Coiled coil</keyword>
<evidence type="ECO:0000256" key="1">
    <source>
        <dbReference type="SAM" id="Coils"/>
    </source>
</evidence>
<dbReference type="EMBL" id="PNFZ01000005">
    <property type="protein sequence ID" value="PMB97722.1"/>
    <property type="molecule type" value="Genomic_DNA"/>
</dbReference>
<sequence>MTPQIQWEDCLDNQSILNDLTEAAEQSRREVARCEQCLRITAGDPNLDGDEREALIEAADEARESHAELLAERLLLEEKLHSDIAHLTREAIDEFVLVYGERQTDSPGSPSAGV</sequence>
<proteinExistence type="predicted"/>
<comment type="caution">
    <text evidence="2">The sequence shown here is derived from an EMBL/GenBank/DDBJ whole genome shotgun (WGS) entry which is preliminary data.</text>
</comment>